<gene>
    <name evidence="1" type="ORF">BF_0482</name>
</gene>
<protein>
    <submittedName>
        <fullName evidence="1">Uncharacterized protein</fullName>
    </submittedName>
</protein>
<dbReference type="EMBL" id="KY630187">
    <property type="protein sequence ID" value="AQW89007.1"/>
    <property type="molecule type" value="Genomic_DNA"/>
</dbReference>
<name>A0A1S6UBD3_9CAUD</name>
<evidence type="ECO:0000313" key="2">
    <source>
        <dbReference type="Proteomes" id="UP000221837"/>
    </source>
</evidence>
<proteinExistence type="predicted"/>
<sequence length="203" mass="23389">MSGLTNRNNLVDYFHRHLSSFVVESSSPSQTVLVKGTDLKIINNIDGTIEFYKKLSGEYAYQYMDDSPWNPSRSTYTNVANIERLALVMVNTDTHFSMVSASNDEWATVNKKVREVRIKDSFQSHYEEYYDIDTVLNMKYKKLPISEEEHFQRTASDDLILDLKQCLKVKEMCDKIKAVGEVVEVSPVLKINLLFEENLRNGA</sequence>
<reference evidence="1" key="1">
    <citation type="submission" date="2017-02" db="EMBL/GenBank/DDBJ databases">
        <title>Genome sequence of Serratia marcescens phage BF.</title>
        <authorList>
            <person name="Casey E."/>
            <person name="Fitzgerald B."/>
            <person name="Mahony J."/>
            <person name="Lugli G."/>
            <person name="Ventura M."/>
            <person name="van Sinderen D."/>
        </authorList>
    </citation>
    <scope>NUCLEOTIDE SEQUENCE [LARGE SCALE GENOMIC DNA]</scope>
</reference>
<accession>A0A1S6UBD3</accession>
<dbReference type="OrthoDB" id="27117at10239"/>
<dbReference type="Proteomes" id="UP000221837">
    <property type="component" value="Genome"/>
</dbReference>
<evidence type="ECO:0000313" key="1">
    <source>
        <dbReference type="EMBL" id="AQW89007.1"/>
    </source>
</evidence>
<keyword evidence="2" id="KW-1185">Reference proteome</keyword>
<organism evidence="1 2">
    <name type="scientific">Serratia phage BF</name>
    <dbReference type="NCBI Taxonomy" id="1962671"/>
    <lineage>
        <taxon>Viruses</taxon>
        <taxon>Duplodnaviria</taxon>
        <taxon>Heunggongvirae</taxon>
        <taxon>Uroviricota</taxon>
        <taxon>Caudoviricetes</taxon>
        <taxon>Eneladusvirus</taxon>
        <taxon>Eneladusvirus BF</taxon>
    </lineage>
</organism>